<dbReference type="GO" id="GO:0003676">
    <property type="term" value="F:nucleic acid binding"/>
    <property type="evidence" value="ECO:0007669"/>
    <property type="project" value="InterPro"/>
</dbReference>
<evidence type="ECO:0000259" key="9">
    <source>
        <dbReference type="Pfam" id="PF22123"/>
    </source>
</evidence>
<evidence type="ECO:0000256" key="3">
    <source>
        <dbReference type="ARBA" id="ARBA00012115"/>
    </source>
</evidence>
<reference evidence="10 11" key="1">
    <citation type="submission" date="2020-03" db="EMBL/GenBank/DDBJ databases">
        <title>Dissostichus mawsoni Genome sequencing and assembly.</title>
        <authorList>
            <person name="Park H."/>
        </authorList>
    </citation>
    <scope>NUCLEOTIDE SEQUENCE [LARGE SCALE GENOMIC DNA]</scope>
    <source>
        <strain evidence="10">DM0001</strain>
        <tissue evidence="10">Muscle</tissue>
    </source>
</reference>
<dbReference type="GO" id="GO:0046872">
    <property type="term" value="F:metal ion binding"/>
    <property type="evidence" value="ECO:0007669"/>
    <property type="project" value="UniProtKB-KW"/>
</dbReference>
<feature type="domain" description="Exuperantia RNAse H-like" evidence="9">
    <location>
        <begin position="43"/>
        <end position="106"/>
    </location>
</feature>
<dbReference type="OrthoDB" id="10250935at2759"/>
<dbReference type="PANTHER" id="PTHR13058:SF22">
    <property type="entry name" value="EXODEOXYRIBONUCLEASE III"/>
    <property type="match status" value="1"/>
</dbReference>
<dbReference type="GO" id="GO:0006308">
    <property type="term" value="P:DNA catabolic process"/>
    <property type="evidence" value="ECO:0007669"/>
    <property type="project" value="TreeGrafter"/>
</dbReference>
<dbReference type="Gene3D" id="3.30.420.10">
    <property type="entry name" value="Ribonuclease H-like superfamily/Ribonuclease H"/>
    <property type="match status" value="1"/>
</dbReference>
<evidence type="ECO:0000313" key="11">
    <source>
        <dbReference type="Proteomes" id="UP000518266"/>
    </source>
</evidence>
<evidence type="ECO:0000256" key="8">
    <source>
        <dbReference type="ARBA" id="ARBA00022842"/>
    </source>
</evidence>
<dbReference type="PANTHER" id="PTHR13058">
    <property type="entry name" value="THREE PRIME REPAIR EXONUCLEASE 1, 2"/>
    <property type="match status" value="1"/>
</dbReference>
<dbReference type="EC" id="3.1.11.2" evidence="3"/>
<dbReference type="InterPro" id="IPR036397">
    <property type="entry name" value="RNaseH_sf"/>
</dbReference>
<dbReference type="SUPFAM" id="SSF53098">
    <property type="entry name" value="Ribonuclease H-like"/>
    <property type="match status" value="1"/>
</dbReference>
<proteinExistence type="predicted"/>
<evidence type="ECO:0000256" key="1">
    <source>
        <dbReference type="ARBA" id="ARBA00000493"/>
    </source>
</evidence>
<dbReference type="GO" id="GO:0005737">
    <property type="term" value="C:cytoplasm"/>
    <property type="evidence" value="ECO:0007669"/>
    <property type="project" value="TreeGrafter"/>
</dbReference>
<evidence type="ECO:0000313" key="10">
    <source>
        <dbReference type="EMBL" id="KAF3855162.1"/>
    </source>
</evidence>
<dbReference type="Pfam" id="PF22123">
    <property type="entry name" value="Exu_RNase_H_like"/>
    <property type="match status" value="1"/>
</dbReference>
<evidence type="ECO:0000256" key="7">
    <source>
        <dbReference type="ARBA" id="ARBA00022839"/>
    </source>
</evidence>
<dbReference type="InterPro" id="IPR054362">
    <property type="entry name" value="Exu_RNase_H-like"/>
</dbReference>
<gene>
    <name evidence="10" type="ORF">F7725_023217</name>
</gene>
<evidence type="ECO:0000256" key="2">
    <source>
        <dbReference type="ARBA" id="ARBA00001946"/>
    </source>
</evidence>
<evidence type="ECO:0000256" key="6">
    <source>
        <dbReference type="ARBA" id="ARBA00022801"/>
    </source>
</evidence>
<keyword evidence="5" id="KW-0479">Metal-binding</keyword>
<comment type="caution">
    <text evidence="10">The sequence shown here is derived from an EMBL/GenBank/DDBJ whole genome shotgun (WGS) entry which is preliminary data.</text>
</comment>
<comment type="cofactor">
    <cofactor evidence="2">
        <name>Mg(2+)</name>
        <dbReference type="ChEBI" id="CHEBI:18420"/>
    </cofactor>
</comment>
<keyword evidence="4" id="KW-0540">Nuclease</keyword>
<dbReference type="InterPro" id="IPR012337">
    <property type="entry name" value="RNaseH-like_sf"/>
</dbReference>
<keyword evidence="7" id="KW-0269">Exonuclease</keyword>
<accession>A0A7J5Z016</accession>
<dbReference type="EMBL" id="JAAKFY010000007">
    <property type="protein sequence ID" value="KAF3855162.1"/>
    <property type="molecule type" value="Genomic_DNA"/>
</dbReference>
<dbReference type="InterPro" id="IPR040393">
    <property type="entry name" value="TREX1/2"/>
</dbReference>
<comment type="catalytic activity">
    <reaction evidence="1">
        <text>Exonucleolytic cleavage in the 3'- to 5'-direction to yield nucleoside 5'-phosphates.</text>
        <dbReference type="EC" id="3.1.11.2"/>
    </reaction>
</comment>
<keyword evidence="11" id="KW-1185">Reference proteome</keyword>
<protein>
    <recommendedName>
        <fullName evidence="3">exodeoxyribonuclease III</fullName>
        <ecNumber evidence="3">3.1.11.2</ecNumber>
    </recommendedName>
</protein>
<dbReference type="GO" id="GO:0008311">
    <property type="term" value="F:double-stranded DNA 3'-5' DNA exonuclease activity"/>
    <property type="evidence" value="ECO:0007669"/>
    <property type="project" value="UniProtKB-EC"/>
</dbReference>
<evidence type="ECO:0000256" key="4">
    <source>
        <dbReference type="ARBA" id="ARBA00022722"/>
    </source>
</evidence>
<sequence>MDFNRYILPTRPLTESAKQVTGLTCRDGCLFLRGTQVETVPMKEALTSFLDYLRSFRKPVLLAAHSAMRFDAPVITRWLRKHSLHTEFKQVVSGFVDTFPLSKNLHWGLSSYSQVNMVRKGI</sequence>
<organism evidence="10 11">
    <name type="scientific">Dissostichus mawsoni</name>
    <name type="common">Antarctic cod</name>
    <dbReference type="NCBI Taxonomy" id="36200"/>
    <lineage>
        <taxon>Eukaryota</taxon>
        <taxon>Metazoa</taxon>
        <taxon>Chordata</taxon>
        <taxon>Craniata</taxon>
        <taxon>Vertebrata</taxon>
        <taxon>Euteleostomi</taxon>
        <taxon>Actinopterygii</taxon>
        <taxon>Neopterygii</taxon>
        <taxon>Teleostei</taxon>
        <taxon>Neoteleostei</taxon>
        <taxon>Acanthomorphata</taxon>
        <taxon>Eupercaria</taxon>
        <taxon>Perciformes</taxon>
        <taxon>Notothenioidei</taxon>
        <taxon>Nototheniidae</taxon>
        <taxon>Dissostichus</taxon>
    </lineage>
</organism>
<evidence type="ECO:0000256" key="5">
    <source>
        <dbReference type="ARBA" id="ARBA00022723"/>
    </source>
</evidence>
<name>A0A7J5Z016_DISMA</name>
<dbReference type="AlphaFoldDB" id="A0A7J5Z016"/>
<dbReference type="Proteomes" id="UP000518266">
    <property type="component" value="Unassembled WGS sequence"/>
</dbReference>
<keyword evidence="8" id="KW-0460">Magnesium</keyword>
<keyword evidence="6" id="KW-0378">Hydrolase</keyword>